<dbReference type="Pfam" id="PF01368">
    <property type="entry name" value="DHH"/>
    <property type="match status" value="1"/>
</dbReference>
<evidence type="ECO:0000259" key="1">
    <source>
        <dbReference type="Pfam" id="PF01368"/>
    </source>
</evidence>
<accession>D3RZB1</accession>
<dbReference type="eggNOG" id="arCOG00427">
    <property type="taxonomic scope" value="Archaea"/>
</dbReference>
<dbReference type="PANTHER" id="PTHR30255:SF2">
    <property type="entry name" value="SINGLE-STRANDED-DNA-SPECIFIC EXONUCLEASE RECJ"/>
    <property type="match status" value="1"/>
</dbReference>
<dbReference type="InterPro" id="IPR003156">
    <property type="entry name" value="DHHA1_dom"/>
</dbReference>
<feature type="domain" description="DHHA1" evidence="2">
    <location>
        <begin position="354"/>
        <end position="425"/>
    </location>
</feature>
<dbReference type="HOGENOM" id="CLU_042622_0_0_2"/>
<dbReference type="Gene3D" id="3.10.310.30">
    <property type="match status" value="1"/>
</dbReference>
<dbReference type="KEGG" id="fpl:Ferp_1678"/>
<dbReference type="AlphaFoldDB" id="D3RZB1"/>
<organism evidence="3 4">
    <name type="scientific">Ferroglobus placidus (strain DSM 10642 / AEDII12DO)</name>
    <dbReference type="NCBI Taxonomy" id="589924"/>
    <lineage>
        <taxon>Archaea</taxon>
        <taxon>Methanobacteriati</taxon>
        <taxon>Methanobacteriota</taxon>
        <taxon>Archaeoglobi</taxon>
        <taxon>Archaeoglobales</taxon>
        <taxon>Archaeoglobaceae</taxon>
        <taxon>Ferroglobus</taxon>
    </lineage>
</organism>
<dbReference type="GO" id="GO:0004527">
    <property type="term" value="F:exonuclease activity"/>
    <property type="evidence" value="ECO:0007669"/>
    <property type="project" value="UniProtKB-KW"/>
</dbReference>
<evidence type="ECO:0000313" key="3">
    <source>
        <dbReference type="EMBL" id="ADC65824.1"/>
    </source>
</evidence>
<dbReference type="RefSeq" id="WP_012966164.1">
    <property type="nucleotide sequence ID" value="NC_013849.1"/>
</dbReference>
<protein>
    <submittedName>
        <fullName evidence="3">Phosphoesterase RecJ domain protein</fullName>
    </submittedName>
</protein>
<dbReference type="InterPro" id="IPR038763">
    <property type="entry name" value="DHH_sf"/>
</dbReference>
<dbReference type="EMBL" id="CP001899">
    <property type="protein sequence ID" value="ADC65824.1"/>
    <property type="molecule type" value="Genomic_DNA"/>
</dbReference>
<dbReference type="Proteomes" id="UP000002613">
    <property type="component" value="Chromosome"/>
</dbReference>
<name>D3RZB1_FERPA</name>
<dbReference type="SUPFAM" id="SSF64182">
    <property type="entry name" value="DHH phosphoesterases"/>
    <property type="match status" value="1"/>
</dbReference>
<dbReference type="PANTHER" id="PTHR30255">
    <property type="entry name" value="SINGLE-STRANDED-DNA-SPECIFIC EXONUCLEASE RECJ"/>
    <property type="match status" value="1"/>
</dbReference>
<dbReference type="InterPro" id="IPR051673">
    <property type="entry name" value="SSDNA_exonuclease_RecJ"/>
</dbReference>
<reference evidence="4" key="1">
    <citation type="submission" date="2010-02" db="EMBL/GenBank/DDBJ databases">
        <title>Complete sequence of Ferroglobus placidus DSM 10642.</title>
        <authorList>
            <consortium name="US DOE Joint Genome Institute"/>
            <person name="Lucas S."/>
            <person name="Copeland A."/>
            <person name="Lapidus A."/>
            <person name="Cheng J.-F."/>
            <person name="Bruce D."/>
            <person name="Goodwin L."/>
            <person name="Pitluck S."/>
            <person name="Saunders E."/>
            <person name="Brettin T."/>
            <person name="Detter J.C."/>
            <person name="Han C."/>
            <person name="Tapia R."/>
            <person name="Larimer F."/>
            <person name="Land M."/>
            <person name="Hauser L."/>
            <person name="Kyrpides N."/>
            <person name="Ivanova N."/>
            <person name="Holmes D."/>
            <person name="Lovley D."/>
            <person name="Kyrpides N."/>
            <person name="Anderson I.J."/>
            <person name="Woyke T."/>
        </authorList>
    </citation>
    <scope>NUCLEOTIDE SEQUENCE [LARGE SCALE GENOMIC DNA]</scope>
    <source>
        <strain evidence="4">DSM 10642 / AEDII12DO</strain>
    </source>
</reference>
<dbReference type="GO" id="GO:0003676">
    <property type="term" value="F:nucleic acid binding"/>
    <property type="evidence" value="ECO:0007669"/>
    <property type="project" value="InterPro"/>
</dbReference>
<gene>
    <name evidence="3" type="ordered locus">Ferp_1678</name>
</gene>
<dbReference type="InterPro" id="IPR001667">
    <property type="entry name" value="DDH_dom"/>
</dbReference>
<proteinExistence type="predicted"/>
<keyword evidence="4" id="KW-1185">Reference proteome</keyword>
<reference evidence="3 4" key="2">
    <citation type="journal article" date="2011" name="Stand. Genomic Sci.">
        <title>Complete genome sequence of Ferroglobus placidus AEDII12DO.</title>
        <authorList>
            <person name="Anderson I."/>
            <person name="Risso C."/>
            <person name="Holmes D."/>
            <person name="Lucas S."/>
            <person name="Copeland A."/>
            <person name="Lapidus A."/>
            <person name="Cheng J.F."/>
            <person name="Bruce D."/>
            <person name="Goodwin L."/>
            <person name="Pitluck S."/>
            <person name="Saunders E."/>
            <person name="Brettin T."/>
            <person name="Detter J.C."/>
            <person name="Han C."/>
            <person name="Tapia R."/>
            <person name="Larimer F."/>
            <person name="Land M."/>
            <person name="Hauser L."/>
            <person name="Woyke T."/>
            <person name="Lovley D."/>
            <person name="Kyrpides N."/>
            <person name="Ivanova N."/>
        </authorList>
    </citation>
    <scope>NUCLEOTIDE SEQUENCE [LARGE SCALE GENOMIC DNA]</scope>
    <source>
        <strain evidence="4">DSM 10642 / AEDII12DO</strain>
    </source>
</reference>
<dbReference type="PaxDb" id="589924-Ferp_1678"/>
<evidence type="ECO:0000259" key="2">
    <source>
        <dbReference type="Pfam" id="PF02272"/>
    </source>
</evidence>
<feature type="domain" description="DDH" evidence="1">
    <location>
        <begin position="22"/>
        <end position="147"/>
    </location>
</feature>
<dbReference type="STRING" id="589924.Ferp_1678"/>
<sequence length="431" mass="48292">MLEMIKHEFEKAKIMLDKHDYVRIYAHYDADGISGAAIVSIALMRMGKKVHVSFLKGLNESFEPEDLTIFVDMGSGYPEKISEIKEDVIIVDHHFPVGRIEKENLAHINPHLAGIDGSFEMSASATAYFFAEYLGNNYDLTALALIGIIGDKQKLRGGNLEVVKRGLERGYLERREGLKMISGKVREVLLYSTEPFLNFYGNEDELDKFLEEVSVDGEKEFDELGKEEESRLANGIAIRLLKMNCYPGIFEDVFGEKFYLKNELIKNSIMLSEVVNACGRKSANSIAFAICMRDESYLEKAVSLWREFQEELLEEVVKRIEEVKEGFCIRYLIMEDAPTTGPIASILSRYIFSDKPFIAINVKKSGEVKVSARGNEKLAEKVNLGEVMRKAAEKVGGSGGGHSVAAGANINSDKVEEFLKEVDRLCCSSLS</sequence>
<dbReference type="GeneID" id="8779203"/>
<evidence type="ECO:0000313" key="4">
    <source>
        <dbReference type="Proteomes" id="UP000002613"/>
    </source>
</evidence>
<dbReference type="Pfam" id="PF02272">
    <property type="entry name" value="DHHA1"/>
    <property type="match status" value="1"/>
</dbReference>
<dbReference type="OrthoDB" id="36101at2157"/>
<dbReference type="Gene3D" id="3.90.1640.30">
    <property type="match status" value="1"/>
</dbReference>